<dbReference type="GO" id="GO:0015276">
    <property type="term" value="F:ligand-gated monoatomic ion channel activity"/>
    <property type="evidence" value="ECO:0007669"/>
    <property type="project" value="InterPro"/>
</dbReference>
<feature type="transmembrane region" description="Helical" evidence="11">
    <location>
        <begin position="281"/>
        <end position="303"/>
    </location>
</feature>
<evidence type="ECO:0000259" key="12">
    <source>
        <dbReference type="SMART" id="SM00062"/>
    </source>
</evidence>
<keyword evidence="2" id="KW-0813">Transport</keyword>
<evidence type="ECO:0000313" key="14">
    <source>
        <dbReference type="EMBL" id="KAJ0971836.1"/>
    </source>
</evidence>
<dbReference type="Pfam" id="PF00060">
    <property type="entry name" value="Lig_chan"/>
    <property type="match status" value="1"/>
</dbReference>
<evidence type="ECO:0000256" key="6">
    <source>
        <dbReference type="ARBA" id="ARBA00023136"/>
    </source>
</evidence>
<gene>
    <name evidence="14" type="ORF">J5N97_019795</name>
</gene>
<name>A0A9D5HCM2_9LILI</name>
<evidence type="ECO:0000256" key="1">
    <source>
        <dbReference type="ARBA" id="ARBA00004141"/>
    </source>
</evidence>
<evidence type="ECO:0000256" key="11">
    <source>
        <dbReference type="SAM" id="Phobius"/>
    </source>
</evidence>
<dbReference type="EMBL" id="JAGGNH010000005">
    <property type="protein sequence ID" value="KAJ0971836.1"/>
    <property type="molecule type" value="Genomic_DNA"/>
</dbReference>
<evidence type="ECO:0000256" key="2">
    <source>
        <dbReference type="ARBA" id="ARBA00022448"/>
    </source>
</evidence>
<evidence type="ECO:0000256" key="9">
    <source>
        <dbReference type="ARBA" id="ARBA00023286"/>
    </source>
</evidence>
<reference evidence="14" key="1">
    <citation type="submission" date="2021-03" db="EMBL/GenBank/DDBJ databases">
        <authorList>
            <person name="Li Z."/>
            <person name="Yang C."/>
        </authorList>
    </citation>
    <scope>NUCLEOTIDE SEQUENCE</scope>
    <source>
        <strain evidence="14">Dzin_1.0</strain>
        <tissue evidence="14">Leaf</tissue>
    </source>
</reference>
<dbReference type="SUPFAM" id="SSF53850">
    <property type="entry name" value="Periplasmic binding protein-like II"/>
    <property type="match status" value="1"/>
</dbReference>
<dbReference type="Gene3D" id="3.40.190.10">
    <property type="entry name" value="Periplasmic binding protein-like II"/>
    <property type="match status" value="2"/>
</dbReference>
<dbReference type="InterPro" id="IPR019594">
    <property type="entry name" value="Glu/Gly-bd"/>
</dbReference>
<comment type="caution">
    <text evidence="14">The sequence shown here is derived from an EMBL/GenBank/DDBJ whole genome shotgun (WGS) entry which is preliminary data.</text>
</comment>
<dbReference type="OrthoDB" id="784038at2759"/>
<feature type="domain" description="Solute-binding protein family 3/N-terminal" evidence="12">
    <location>
        <begin position="110"/>
        <end position="426"/>
    </location>
</feature>
<evidence type="ECO:0000256" key="4">
    <source>
        <dbReference type="ARBA" id="ARBA00022989"/>
    </source>
</evidence>
<feature type="transmembrane region" description="Helical" evidence="11">
    <location>
        <begin position="447"/>
        <end position="467"/>
    </location>
</feature>
<dbReference type="GO" id="GO:0016020">
    <property type="term" value="C:membrane"/>
    <property type="evidence" value="ECO:0007669"/>
    <property type="project" value="UniProtKB-SubCell"/>
</dbReference>
<dbReference type="Pfam" id="PF10613">
    <property type="entry name" value="Lig_chan-Glu_bd"/>
    <property type="match status" value="1"/>
</dbReference>
<feature type="transmembrane region" description="Helical" evidence="11">
    <location>
        <begin position="250"/>
        <end position="269"/>
    </location>
</feature>
<evidence type="ECO:0000256" key="5">
    <source>
        <dbReference type="ARBA" id="ARBA00023065"/>
    </source>
</evidence>
<keyword evidence="7" id="KW-0675">Receptor</keyword>
<keyword evidence="8" id="KW-0325">Glycoprotein</keyword>
<feature type="domain" description="Ionotropic glutamate receptor C-terminal" evidence="13">
    <location>
        <begin position="95"/>
        <end position="425"/>
    </location>
</feature>
<evidence type="ECO:0000256" key="3">
    <source>
        <dbReference type="ARBA" id="ARBA00022692"/>
    </source>
</evidence>
<evidence type="ECO:0000256" key="8">
    <source>
        <dbReference type="ARBA" id="ARBA00023180"/>
    </source>
</evidence>
<comment type="subcellular location">
    <subcellularLocation>
        <location evidence="1">Membrane</location>
        <topology evidence="1">Multi-pass membrane protein</topology>
    </subcellularLocation>
</comment>
<keyword evidence="9" id="KW-1071">Ligand-gated ion channel</keyword>
<keyword evidence="15" id="KW-1185">Reference proteome</keyword>
<dbReference type="InterPro" id="IPR001320">
    <property type="entry name" value="Iontro_rcpt_C"/>
</dbReference>
<organism evidence="14 15">
    <name type="scientific">Dioscorea zingiberensis</name>
    <dbReference type="NCBI Taxonomy" id="325984"/>
    <lineage>
        <taxon>Eukaryota</taxon>
        <taxon>Viridiplantae</taxon>
        <taxon>Streptophyta</taxon>
        <taxon>Embryophyta</taxon>
        <taxon>Tracheophyta</taxon>
        <taxon>Spermatophyta</taxon>
        <taxon>Magnoliopsida</taxon>
        <taxon>Liliopsida</taxon>
        <taxon>Dioscoreales</taxon>
        <taxon>Dioscoreaceae</taxon>
        <taxon>Dioscorea</taxon>
    </lineage>
</organism>
<evidence type="ECO:0000256" key="7">
    <source>
        <dbReference type="ARBA" id="ARBA00023170"/>
    </source>
</evidence>
<dbReference type="SMART" id="SM00062">
    <property type="entry name" value="PBPb"/>
    <property type="match status" value="1"/>
</dbReference>
<keyword evidence="5" id="KW-0406">Ion transport</keyword>
<keyword evidence="10" id="KW-0407">Ion channel</keyword>
<reference evidence="14" key="2">
    <citation type="journal article" date="2022" name="Hortic Res">
        <title>The genome of Dioscorea zingiberensis sheds light on the biosynthesis, origin and evolution of the medicinally important diosgenin saponins.</title>
        <authorList>
            <person name="Li Y."/>
            <person name="Tan C."/>
            <person name="Li Z."/>
            <person name="Guo J."/>
            <person name="Li S."/>
            <person name="Chen X."/>
            <person name="Wang C."/>
            <person name="Dai X."/>
            <person name="Yang H."/>
            <person name="Song W."/>
            <person name="Hou L."/>
            <person name="Xu J."/>
            <person name="Tong Z."/>
            <person name="Xu A."/>
            <person name="Yuan X."/>
            <person name="Wang W."/>
            <person name="Yang Q."/>
            <person name="Chen L."/>
            <person name="Sun Z."/>
            <person name="Wang K."/>
            <person name="Pan B."/>
            <person name="Chen J."/>
            <person name="Bao Y."/>
            <person name="Liu F."/>
            <person name="Qi X."/>
            <person name="Gang D.R."/>
            <person name="Wen J."/>
            <person name="Li J."/>
        </authorList>
    </citation>
    <scope>NUCLEOTIDE SEQUENCE</scope>
    <source>
        <strain evidence="14">Dzin_1.0</strain>
    </source>
</reference>
<keyword evidence="6 11" id="KW-0472">Membrane</keyword>
<protein>
    <submittedName>
        <fullName evidence="14">Uncharacterized protein</fullName>
    </submittedName>
</protein>
<sequence length="529" mass="59878">MSKSKKKNVTLMDGILASKFEGLSGYVEFGNDGSRRLENNSLAFRVINFVGKSYREMGFWSDGVGLCKQNDVSVDVLQPVYWPGGSIKAPGGWRKLRVAVQGDRVFSGRFVKVDYDDDDFNGKLRSFKGFCIDAFKESLKKLKYDVDFEFLPSYGTYEDLIHEIALKRFDIAVGDITILASRVRLVDFTLPYTESSLGMLVQTQPNGNAWIFLKPFSKEVLGLIALSFIYTTLIVWHLEKERNSNFAGTWRSQFGTALWLMFSTIFFPLKKVRNYYTKFILVVWLFVVLIITQTFTASLSSILTAEKLKPVLDISEVGVNSDSHYLIKYLEDVHHLQAQRIQQIEDYHKAFQSGKINAAFMETPYLRLFLSLYQDYTIYGETEKLGGFGFAFPKGSPLVADFNVAILQLLEDGILKDLEKKWFSVIISNCPTTENYRNTGNITIDNLWGLFLLTGGTTTLVFLFSIAHSIRAQCQWFVAKGRVSLIRIWRSSSVSNNLETMKDQVHALEAQEGSSVVARSVHGQGNGHA</sequence>
<proteinExistence type="predicted"/>
<keyword evidence="4 11" id="KW-1133">Transmembrane helix</keyword>
<feature type="transmembrane region" description="Helical" evidence="11">
    <location>
        <begin position="220"/>
        <end position="238"/>
    </location>
</feature>
<accession>A0A9D5HCM2</accession>
<keyword evidence="3 11" id="KW-0812">Transmembrane</keyword>
<dbReference type="Proteomes" id="UP001085076">
    <property type="component" value="Miscellaneous, Linkage group lg05"/>
</dbReference>
<dbReference type="InterPro" id="IPR001638">
    <property type="entry name" value="Solute-binding_3/MltF_N"/>
</dbReference>
<dbReference type="Gene3D" id="1.10.287.70">
    <property type="match status" value="1"/>
</dbReference>
<dbReference type="PANTHER" id="PTHR18966">
    <property type="entry name" value="IONOTROPIC GLUTAMATE RECEPTOR"/>
    <property type="match status" value="1"/>
</dbReference>
<evidence type="ECO:0000313" key="15">
    <source>
        <dbReference type="Proteomes" id="UP001085076"/>
    </source>
</evidence>
<evidence type="ECO:0000256" key="10">
    <source>
        <dbReference type="ARBA" id="ARBA00023303"/>
    </source>
</evidence>
<dbReference type="SMART" id="SM00079">
    <property type="entry name" value="PBPe"/>
    <property type="match status" value="1"/>
</dbReference>
<dbReference type="AlphaFoldDB" id="A0A9D5HCM2"/>
<evidence type="ECO:0000259" key="13">
    <source>
        <dbReference type="SMART" id="SM00079"/>
    </source>
</evidence>
<dbReference type="InterPro" id="IPR015683">
    <property type="entry name" value="Ionotropic_Glu_rcpt"/>
</dbReference>